<evidence type="ECO:0000256" key="2">
    <source>
        <dbReference type="ARBA" id="ARBA00012494"/>
    </source>
</evidence>
<evidence type="ECO:0000256" key="17">
    <source>
        <dbReference type="ARBA" id="ARBA00031012"/>
    </source>
</evidence>
<evidence type="ECO:0000256" key="9">
    <source>
        <dbReference type="ARBA" id="ARBA00022840"/>
    </source>
</evidence>
<comment type="catalytic activity">
    <reaction evidence="19">
        <text>a 5'-end (5'-triphosphoguanosine)-adenylyl-adenylyl-cytidylyl-adenosine in mRNA + 2 S-adenosyl-L-methionine = a 5'-end (N(7)-methyl 5'-triphosphoguanosine)-(2'-O-methyladenylyl)-adenylyl-cytidylyl-adenosine in mRNA + 2 S-adenosyl-L-homocysteine + H(+)</text>
        <dbReference type="Rhea" id="RHEA:65376"/>
        <dbReference type="Rhea" id="RHEA-COMP:16797"/>
        <dbReference type="Rhea" id="RHEA-COMP:16798"/>
        <dbReference type="ChEBI" id="CHEBI:15378"/>
        <dbReference type="ChEBI" id="CHEBI:57856"/>
        <dbReference type="ChEBI" id="CHEBI:59789"/>
        <dbReference type="ChEBI" id="CHEBI:156483"/>
        <dbReference type="ChEBI" id="CHEBI:156484"/>
        <dbReference type="EC" id="2.1.1.375"/>
    </reaction>
</comment>
<evidence type="ECO:0000256" key="13">
    <source>
        <dbReference type="ARBA" id="ARBA00023268"/>
    </source>
</evidence>
<accession>A0A0B5KRA0</accession>
<evidence type="ECO:0000256" key="20">
    <source>
        <dbReference type="ARBA" id="ARBA00048548"/>
    </source>
</evidence>
<keyword evidence="12" id="KW-0506">mRNA capping</keyword>
<evidence type="ECO:0000313" key="22">
    <source>
        <dbReference type="EMBL" id="AJG39051.1"/>
    </source>
</evidence>
<dbReference type="GeneID" id="80548973"/>
<feature type="domain" description="RdRp catalytic" evidence="21">
    <location>
        <begin position="592"/>
        <end position="755"/>
    </location>
</feature>
<dbReference type="InterPro" id="IPR014023">
    <property type="entry name" value="Mononeg_RNA_pol_cat"/>
</dbReference>
<dbReference type="RefSeq" id="YP_010839348.1">
    <property type="nucleotide sequence ID" value="NC_077763.1"/>
</dbReference>
<keyword evidence="13" id="KW-0511">Multifunctional enzyme</keyword>
<keyword evidence="9" id="KW-0067">ATP-binding</keyword>
<evidence type="ECO:0000256" key="19">
    <source>
        <dbReference type="ARBA" id="ARBA00047370"/>
    </source>
</evidence>
<dbReference type="GO" id="GO:0003968">
    <property type="term" value="F:RNA-directed RNA polymerase activity"/>
    <property type="evidence" value="ECO:0007669"/>
    <property type="project" value="UniProtKB-KW"/>
</dbReference>
<keyword evidence="7" id="KW-0548">Nucleotidyltransferase</keyword>
<organism evidence="22 23">
    <name type="scientific">Lishi spider virus 1</name>
    <dbReference type="NCBI Taxonomy" id="1608057"/>
    <lineage>
        <taxon>Viruses</taxon>
        <taxon>Riboviria</taxon>
        <taxon>Orthornavirae</taxon>
        <taxon>Negarnaviricota</taxon>
        <taxon>Haploviricotina</taxon>
        <taxon>Monjiviricetes</taxon>
        <taxon>Jingchuvirales</taxon>
        <taxon>Chuviridae</taxon>
        <taxon>Scarabeuvirus</taxon>
        <taxon>Scarabeuvirus lishiense</taxon>
    </lineage>
</organism>
<keyword evidence="10" id="KW-0946">Virion</keyword>
<evidence type="ECO:0000256" key="6">
    <source>
        <dbReference type="ARBA" id="ARBA00022691"/>
    </source>
</evidence>
<comment type="catalytic activity">
    <reaction evidence="15">
        <text>a 5'-end (5'-triphosphoguanosine)-(2'-O-methyladenylyl)-adenylyl-cytidylyl-adenosine in mRNA + S-adenosyl-L-methionine = a 5'-end (N(7)-methyl 5'-triphosphoguanosine)-(2'-O-methyladenylyl)-adenylyl-cytidylyl-adenosine in mRNA + S-adenosyl-L-homocysteine</text>
        <dbReference type="Rhea" id="RHEA:65440"/>
        <dbReference type="Rhea" id="RHEA-COMP:16798"/>
        <dbReference type="Rhea" id="RHEA-COMP:16801"/>
        <dbReference type="ChEBI" id="CHEBI:57856"/>
        <dbReference type="ChEBI" id="CHEBI:59789"/>
        <dbReference type="ChEBI" id="CHEBI:156482"/>
        <dbReference type="ChEBI" id="CHEBI:156483"/>
    </reaction>
</comment>
<keyword evidence="23" id="KW-1185">Reference proteome</keyword>
<evidence type="ECO:0000259" key="21">
    <source>
        <dbReference type="PROSITE" id="PS50526"/>
    </source>
</evidence>
<evidence type="ECO:0000256" key="16">
    <source>
        <dbReference type="ARBA" id="ARBA00030436"/>
    </source>
</evidence>
<keyword evidence="3" id="KW-0696">RNA-directed RNA polymerase</keyword>
<dbReference type="EMBL" id="KM817597">
    <property type="protein sequence ID" value="AJG39051.1"/>
    <property type="molecule type" value="Viral_cRNA"/>
</dbReference>
<evidence type="ECO:0000256" key="5">
    <source>
        <dbReference type="ARBA" id="ARBA00022679"/>
    </source>
</evidence>
<dbReference type="InterPro" id="IPR026890">
    <property type="entry name" value="Mononeg_mRNAcap"/>
</dbReference>
<gene>
    <name evidence="22" type="primary">L</name>
</gene>
<sequence>MFHSQKQVPYETPSCLVFERKFDIALRSSFLDGLRYRIKTNTTTRMDKLLTTSNRVDGDLLNYSRDITHWPKILQRLLKEEESTKWAHRGREKFNSIWDIISSVISIQWGYIMESDSTPNAVSKLKLMYQFLRENRSEHSLLHRLADLMTFLSETVEKSNLIYKRERGIRTDTDWIKTKCQSNFANYPELDLTFVWNHELLVINISTQWYIAPRHVLLMLHNKVSDLISILTCIELGKGSTFSKEFPHDVREFLQIMTTLAIQYKQKFFDIARSLEGLCTAETLVSHEDWKNREFLEALSNNLYESTGFTYMESDLRVLLSQLDTPDRHEISCLSKVFGHPYVDMQLGSEKLYKNTTEIYEINLMLVQRCINYIKQNYICNHIATYGRWPPCHLISSTTPKALAMAFLEHKNPHSLSIKNRFGEVAIEDYAYIELDVNMRFEKLENVIPHLKDKTISLLRSAVIKTYLEKSHTGSRPNWKDTRLLLSYLLNPTMVHDHVQYLEEFTQSEDLSELLNYLCIRIVPKEGELKVAYRGFGCKTYEDRMRALAQEKNVMRFLDQFSDEQAMTLGELDIFRRLSALRRLKSAYTAHEIIHIVVDASAWNNHFRSETVDFPMEHTLDKVFGTKIFSKTHKAYEKTLMFVPDHGTTYSWEGQGGGIEGLNQDTWVVVYLAQIKTALDPFGYKYHIFCKGDDLRVSLAIPKTVLRTTSMLDIKNNLVKAISTTMKEFGHKINVEESYGSSKFYAFSKIASLGTVELPQTLRKIQKVYGANNAFIPTLDDYIASTFSNAHSACKVSPCVVPCYGTACFWSVFYLKHSEYFKDMTNTEIAALLLIPSMLGGFPIIYLHNMYVRAESDLLSPFLGLLDYCKRLNPDIYEVMRKFMNVAALDKVSIPQLFRDPYSLPITRPPLPSFVLRSYIKPALEKLVKNEDVLELFECLDSPVTEQLNSCLASATPFDAKVLAGLYAATPGGILDELLRKFESSRSVFELLILRMGKRRSENVLRKVIKSEHTLQSWRRLRIKDRLSEDTRTLSHLYSPCPAQFAQRIRDFSWNKKIKGVTMPPLQHQILFIPAYPRNANSWERNNHFTYHVSAPIEYATKHIREQYSCGAKDPFIGYTTRTGTVEPTVHFVEKDVIIQKLKNLIDLTSWTDRGLLNENGEFIASNAREVIKVILSMYTNIALEELSPFAGARKSGTVQHHIRAPSFRESIVPNTLLNFYTRFSGESNSHITLRNSTLHFKVNFLHIYCYAAFILSMELEMTSHITTPGEVWGVTTNCGYCTQPIVDEPMIFDTTKIRGTRFHPIRLCSPGTRANDIIFESLQEFKGDLLIMPDLENEAPCELATYGICQEVIDSTWALKQTIHERYVPEHLQQTKTNVLSTFLPRSHSRDVGLSELKRCNVRTVLDYLVSFVNSTLYSLCPTFNDETKCIWIEMSPSEELPWYGLVHYIYQAGFLHKLLRLVQDESMIPTPSCFHSPTTSTKYIGAACVKIWGWRACIPKLVILTYYKERQVAYHLLNFLRATMWRKLHETLFSLLGRSRRDTPESKNILSQLFCVAYSLAQSYPLAEEAYMTLVERVTETCVKVVPMNAILDCNLEDIYNLFDPDTSTILSPMSYFVHQVYKRMVSAEISITTVLDNLENNFDNIQESLDSCLNNWYIEISYMTLSQCIQSVRSSTNTSNLDEETLRPRTQLKPSEGFLQLPSTKVKFPAPSVYYPTETNPVQTSNYPVFPVFYEQTYSSVSNRSSYQTLGHFNGSPSILFSILNQLGMIRPENYAPGIRVACLSDGLGGFSSILDLLVTSGLFVYHTYPDSNIFEIYPEAVLRKGYTRNTFRYDHLTQGYTNLIHKEVFYYLESFREKYSIVTSDIDAYIMNSPDARNCEIGIVLFYLRNRTENSLLICAVANNHPQVICEVISLLRQYCDHVWLINPLPNNNPMKSYIIAYGGSKPCNVEYFPTSINVSVNTMSKCDKFLKYVYNENTVLDSVNFEDIRISNHLRWKLPMYAGEIGRYGFIRVTEMLNLKLNLDDLVELAPDEVKRIIIKTADTEIRSCKLALKGRDQRLHTYETETRQHRAKVVERLMQLQGLKISISRWQWRAENYRLSCQDIQEEYFDILMDLDVRDRAFPFNNEHYQVNFERDGQTFRYFTRFVGGVRTGIIIVGQFYHSHKELLHHEETR</sequence>
<comment type="catalytic activity">
    <reaction evidence="14">
        <text>a 5'-end triphospho-adenylyl-adenylyl-cytidylyl-adenosine in mRNA + GDP + H(+) = a 5'-end (5'-triphosphoguanosine)-adenylyl-adenylyl-cytidylyl-adenosine in mRNA + diphosphate</text>
        <dbReference type="Rhea" id="RHEA:65436"/>
        <dbReference type="Rhea" id="RHEA-COMP:16797"/>
        <dbReference type="Rhea" id="RHEA-COMP:16799"/>
        <dbReference type="ChEBI" id="CHEBI:15378"/>
        <dbReference type="ChEBI" id="CHEBI:33019"/>
        <dbReference type="ChEBI" id="CHEBI:58189"/>
        <dbReference type="ChEBI" id="CHEBI:156484"/>
        <dbReference type="ChEBI" id="CHEBI:156503"/>
        <dbReference type="EC" id="2.7.7.88"/>
    </reaction>
</comment>
<evidence type="ECO:0000256" key="4">
    <source>
        <dbReference type="ARBA" id="ARBA00022664"/>
    </source>
</evidence>
<protein>
    <recommendedName>
        <fullName evidence="2">RNA-directed RNA polymerase</fullName>
        <ecNumber evidence="2">2.7.7.48</ecNumber>
    </recommendedName>
    <alternativeName>
        <fullName evidence="17">Replicase</fullName>
    </alternativeName>
    <alternativeName>
        <fullName evidence="16">Transcriptase</fullName>
    </alternativeName>
</protein>
<dbReference type="EC" id="2.7.7.48" evidence="2"/>
<proteinExistence type="predicted"/>
<dbReference type="GO" id="GO:0044423">
    <property type="term" value="C:virion component"/>
    <property type="evidence" value="ECO:0007669"/>
    <property type="project" value="UniProtKB-KW"/>
</dbReference>
<dbReference type="KEGG" id="vg:80548973"/>
<evidence type="ECO:0000256" key="18">
    <source>
        <dbReference type="ARBA" id="ARBA00047332"/>
    </source>
</evidence>
<dbReference type="Pfam" id="PF14318">
    <property type="entry name" value="Mononeg_mRNAcap"/>
    <property type="match status" value="1"/>
</dbReference>
<dbReference type="GO" id="GO:0004482">
    <property type="term" value="F:mRNA 5'-cap (guanine-N7-)-methyltransferase activity"/>
    <property type="evidence" value="ECO:0007669"/>
    <property type="project" value="InterPro"/>
</dbReference>
<evidence type="ECO:0000256" key="1">
    <source>
        <dbReference type="ARBA" id="ARBA00004328"/>
    </source>
</evidence>
<comment type="catalytic activity">
    <reaction evidence="20">
        <text>GTP + H2O = GDP + phosphate + H(+)</text>
        <dbReference type="Rhea" id="RHEA:19669"/>
        <dbReference type="ChEBI" id="CHEBI:15377"/>
        <dbReference type="ChEBI" id="CHEBI:15378"/>
        <dbReference type="ChEBI" id="CHEBI:37565"/>
        <dbReference type="ChEBI" id="CHEBI:43474"/>
        <dbReference type="ChEBI" id="CHEBI:58189"/>
    </reaction>
</comment>
<evidence type="ECO:0000256" key="7">
    <source>
        <dbReference type="ARBA" id="ARBA00022695"/>
    </source>
</evidence>
<evidence type="ECO:0000256" key="11">
    <source>
        <dbReference type="ARBA" id="ARBA00022953"/>
    </source>
</evidence>
<keyword evidence="11" id="KW-0693">Viral RNA replication</keyword>
<reference evidence="22 23" key="1">
    <citation type="journal article" date="2015" name="Elife">
        <title>Unprecedented genomic diversity of RNA viruses in arthropods reveals the ancestry of negative-sense RNA viruses.</title>
        <authorList>
            <person name="Li C.X."/>
            <person name="Shi M."/>
            <person name="Tian J.H."/>
            <person name="Lin X.D."/>
            <person name="Kang Y.J."/>
            <person name="Chen L.J."/>
            <person name="Qin X.C."/>
            <person name="Xu J."/>
            <person name="Holmes E.C."/>
            <person name="Zhang Y.Z."/>
        </authorList>
    </citation>
    <scope>NUCLEOTIDE SEQUENCE [LARGE SCALE GENOMIC DNA]</scope>
    <source>
        <strain evidence="22 23">LSZZ11</strain>
    </source>
</reference>
<keyword evidence="4" id="KW-0507">mRNA processing</keyword>
<evidence type="ECO:0000256" key="15">
    <source>
        <dbReference type="ARBA" id="ARBA00024499"/>
    </source>
</evidence>
<keyword evidence="6" id="KW-0949">S-adenosyl-L-methionine</keyword>
<evidence type="ECO:0000256" key="14">
    <source>
        <dbReference type="ARBA" id="ARBA00024494"/>
    </source>
</evidence>
<comment type="subcellular location">
    <subcellularLocation>
        <location evidence="1">Virion</location>
    </subcellularLocation>
</comment>
<keyword evidence="5" id="KW-0808">Transferase</keyword>
<evidence type="ECO:0000256" key="10">
    <source>
        <dbReference type="ARBA" id="ARBA00022844"/>
    </source>
</evidence>
<name>A0A0B5KRA0_9VIRU</name>
<evidence type="ECO:0000256" key="12">
    <source>
        <dbReference type="ARBA" id="ARBA00023042"/>
    </source>
</evidence>
<comment type="catalytic activity">
    <reaction evidence="18">
        <text>a 5'-end (5'-triphosphoguanosine)-adenylyl-adenylyl-cytidylyl-adenosine in mRNA + S-adenosyl-L-methionine = a 5'-end (5'-triphosphoguanosine)-(2'-O-methyladenylyl)-adenylyl-cytidylyl-adenosine in mRNA + S-adenosyl-L-homocysteine + H(+)</text>
        <dbReference type="Rhea" id="RHEA:65380"/>
        <dbReference type="Rhea" id="RHEA-COMP:16797"/>
        <dbReference type="Rhea" id="RHEA-COMP:16801"/>
        <dbReference type="ChEBI" id="CHEBI:15378"/>
        <dbReference type="ChEBI" id="CHEBI:57856"/>
        <dbReference type="ChEBI" id="CHEBI:59789"/>
        <dbReference type="ChEBI" id="CHEBI:156482"/>
        <dbReference type="ChEBI" id="CHEBI:156484"/>
    </reaction>
</comment>
<dbReference type="GO" id="GO:0005524">
    <property type="term" value="F:ATP binding"/>
    <property type="evidence" value="ECO:0007669"/>
    <property type="project" value="UniProtKB-KW"/>
</dbReference>
<evidence type="ECO:0000256" key="8">
    <source>
        <dbReference type="ARBA" id="ARBA00022741"/>
    </source>
</evidence>
<dbReference type="PROSITE" id="PS50526">
    <property type="entry name" value="RDRP_SSRNA_NEG_NONSEG"/>
    <property type="match status" value="1"/>
</dbReference>
<evidence type="ECO:0000313" key="23">
    <source>
        <dbReference type="Proteomes" id="UP000279202"/>
    </source>
</evidence>
<dbReference type="Proteomes" id="UP000279202">
    <property type="component" value="Genome"/>
</dbReference>
<dbReference type="Pfam" id="PF00946">
    <property type="entry name" value="Mononeg_RNA_pol"/>
    <property type="match status" value="1"/>
</dbReference>
<keyword evidence="8" id="KW-0547">Nucleotide-binding</keyword>
<evidence type="ECO:0000256" key="3">
    <source>
        <dbReference type="ARBA" id="ARBA00022484"/>
    </source>
</evidence>